<dbReference type="RefSeq" id="WP_157021598.1">
    <property type="nucleotide sequence ID" value="NZ_WQLV01000002.1"/>
</dbReference>
<keyword evidence="2" id="KW-1185">Reference proteome</keyword>
<protein>
    <submittedName>
        <fullName evidence="1">Adenylate kinase</fullName>
    </submittedName>
</protein>
<organism evidence="1 2">
    <name type="scientific">Parasedimentitalea huanghaiensis</name>
    <dbReference type="NCBI Taxonomy" id="2682100"/>
    <lineage>
        <taxon>Bacteria</taxon>
        <taxon>Pseudomonadati</taxon>
        <taxon>Pseudomonadota</taxon>
        <taxon>Alphaproteobacteria</taxon>
        <taxon>Rhodobacterales</taxon>
        <taxon>Paracoccaceae</taxon>
        <taxon>Parasedimentitalea</taxon>
    </lineage>
</organism>
<name>A0A6L6WHZ9_9RHOB</name>
<dbReference type="NCBIfam" id="NF004861">
    <property type="entry name" value="PRK06217.1"/>
    <property type="match status" value="1"/>
</dbReference>
<dbReference type="EMBL" id="WQLV01000002">
    <property type="protein sequence ID" value="MVO15322.1"/>
    <property type="molecule type" value="Genomic_DNA"/>
</dbReference>
<dbReference type="SUPFAM" id="SSF52540">
    <property type="entry name" value="P-loop containing nucleoside triphosphate hydrolases"/>
    <property type="match status" value="1"/>
</dbReference>
<dbReference type="PANTHER" id="PTHR37816">
    <property type="entry name" value="YALI0E33011P"/>
    <property type="match status" value="1"/>
</dbReference>
<dbReference type="Gene3D" id="3.40.50.300">
    <property type="entry name" value="P-loop containing nucleotide triphosphate hydrolases"/>
    <property type="match status" value="1"/>
</dbReference>
<dbReference type="Proteomes" id="UP000478892">
    <property type="component" value="Unassembled WGS sequence"/>
</dbReference>
<dbReference type="InterPro" id="IPR052922">
    <property type="entry name" value="Cytidylate_Kinase-2"/>
</dbReference>
<dbReference type="PANTHER" id="PTHR37816:SF2">
    <property type="entry name" value="DNA TOPOLOGY MODULATION PROTEIN FLAR-RELATED PROTEIN"/>
    <property type="match status" value="1"/>
</dbReference>
<keyword evidence="1" id="KW-0418">Kinase</keyword>
<gene>
    <name evidence="1" type="ORF">GO984_05810</name>
</gene>
<accession>A0A6L6WHZ9</accession>
<dbReference type="InterPro" id="IPR027417">
    <property type="entry name" value="P-loop_NTPase"/>
</dbReference>
<keyword evidence="1" id="KW-0808">Transferase</keyword>
<evidence type="ECO:0000313" key="2">
    <source>
        <dbReference type="Proteomes" id="UP000478892"/>
    </source>
</evidence>
<evidence type="ECO:0000313" key="1">
    <source>
        <dbReference type="EMBL" id="MVO15322.1"/>
    </source>
</evidence>
<reference evidence="1 2" key="1">
    <citation type="submission" date="2019-12" db="EMBL/GenBank/DDBJ databases">
        <authorList>
            <person name="Zhang Y.-J."/>
        </authorList>
    </citation>
    <scope>NUCLEOTIDE SEQUENCE [LARGE SCALE GENOMIC DNA]</scope>
    <source>
        <strain evidence="1 2">CY05</strain>
    </source>
</reference>
<proteinExistence type="predicted"/>
<dbReference type="AlphaFoldDB" id="A0A6L6WHZ9"/>
<comment type="caution">
    <text evidence="1">The sequence shown here is derived from an EMBL/GenBank/DDBJ whole genome shotgun (WGS) entry which is preliminary data.</text>
</comment>
<dbReference type="GO" id="GO:0016301">
    <property type="term" value="F:kinase activity"/>
    <property type="evidence" value="ECO:0007669"/>
    <property type="project" value="UniProtKB-KW"/>
</dbReference>
<sequence>MQRIFVLGASCSGTTILGAAIAQKMGMLHVDSDDHYWAPVEPPFSQKRSAKDRVLSMQETMGDGDWVLSGSCMGWGEDLTRKATFIVFVSTDEQLRMRRLVARESQRYGNRIEPGGDMYKIHQDFVAWAGQYEDPDFQGRSRARHERWLDQQTPPILRVDGALTVEELTEHVAGTVRSTLG</sequence>